<dbReference type="GO" id="GO:0008610">
    <property type="term" value="P:lipid biosynthetic process"/>
    <property type="evidence" value="ECO:0007669"/>
    <property type="project" value="InterPro"/>
</dbReference>
<evidence type="ECO:0000256" key="2">
    <source>
        <dbReference type="ARBA" id="ARBA00022516"/>
    </source>
</evidence>
<dbReference type="InterPro" id="IPR037157">
    <property type="entry name" value="Acetyltransf_C_sf"/>
</dbReference>
<dbReference type="InterPro" id="IPR010137">
    <property type="entry name" value="Lipid_A_LpxA"/>
</dbReference>
<dbReference type="Pfam" id="PF13720">
    <property type="entry name" value="Acetyltransf_11"/>
    <property type="match status" value="1"/>
</dbReference>
<comment type="caution">
    <text evidence="9">The sequence shown here is derived from an EMBL/GenBank/DDBJ whole genome shotgun (WGS) entry which is preliminary data.</text>
</comment>
<gene>
    <name evidence="9" type="primary">lpxA</name>
    <name evidence="9" type="ORF">K8V47_05555</name>
</gene>
<keyword evidence="4 9" id="KW-0808">Transferase</keyword>
<reference evidence="9" key="1">
    <citation type="journal article" date="2021" name="PeerJ">
        <title>Extensive microbial diversity within the chicken gut microbiome revealed by metagenomics and culture.</title>
        <authorList>
            <person name="Gilroy R."/>
            <person name="Ravi A."/>
            <person name="Getino M."/>
            <person name="Pursley I."/>
            <person name="Horton D.L."/>
            <person name="Alikhan N.F."/>
            <person name="Baker D."/>
            <person name="Gharbi K."/>
            <person name="Hall N."/>
            <person name="Watson M."/>
            <person name="Adriaenssens E.M."/>
            <person name="Foster-Nyarko E."/>
            <person name="Jarju S."/>
            <person name="Secka A."/>
            <person name="Antonio M."/>
            <person name="Oren A."/>
            <person name="Chaudhuri R.R."/>
            <person name="La Ragione R."/>
            <person name="Hildebrand F."/>
            <person name="Pallen M.J."/>
        </authorList>
    </citation>
    <scope>NUCLEOTIDE SEQUENCE</scope>
    <source>
        <strain evidence="9">4100</strain>
    </source>
</reference>
<feature type="domain" description="UDP N-acetylglucosamine O-acyltransferase C-terminal" evidence="7">
    <location>
        <begin position="177"/>
        <end position="251"/>
    </location>
</feature>
<evidence type="ECO:0000259" key="8">
    <source>
        <dbReference type="Pfam" id="PF25087"/>
    </source>
</evidence>
<dbReference type="AlphaFoldDB" id="A0A4Q0U927"/>
<keyword evidence="1" id="KW-0963">Cytoplasm</keyword>
<dbReference type="InterPro" id="IPR011004">
    <property type="entry name" value="Trimer_LpxA-like_sf"/>
</dbReference>
<keyword evidence="5" id="KW-0443">Lipid metabolism</keyword>
<accession>A0A4Q0U927</accession>
<evidence type="ECO:0000256" key="5">
    <source>
        <dbReference type="ARBA" id="ARBA00023098"/>
    </source>
</evidence>
<evidence type="ECO:0000313" key="10">
    <source>
        <dbReference type="Proteomes" id="UP000711407"/>
    </source>
</evidence>
<dbReference type="NCBIfam" id="TIGR01852">
    <property type="entry name" value="lipid_A_lpxA"/>
    <property type="match status" value="1"/>
</dbReference>
<evidence type="ECO:0000313" key="9">
    <source>
        <dbReference type="EMBL" id="HJE39207.1"/>
    </source>
</evidence>
<dbReference type="NCBIfam" id="NF003657">
    <property type="entry name" value="PRK05289.1"/>
    <property type="match status" value="1"/>
</dbReference>
<dbReference type="EC" id="2.3.1.129" evidence="9"/>
<evidence type="ECO:0000256" key="3">
    <source>
        <dbReference type="ARBA" id="ARBA00022556"/>
    </source>
</evidence>
<dbReference type="Pfam" id="PF25087">
    <property type="entry name" value="GMPPB_C"/>
    <property type="match status" value="1"/>
</dbReference>
<dbReference type="PANTHER" id="PTHR43480">
    <property type="entry name" value="ACYL-[ACYL-CARRIER-PROTEIN]--UDP-N-ACETYLGLUCOSAMINE O-ACYLTRANSFERASE"/>
    <property type="match status" value="1"/>
</dbReference>
<reference evidence="9" key="2">
    <citation type="submission" date="2021-09" db="EMBL/GenBank/DDBJ databases">
        <authorList>
            <person name="Gilroy R."/>
        </authorList>
    </citation>
    <scope>NUCLEOTIDE SEQUENCE</scope>
    <source>
        <strain evidence="9">4100</strain>
    </source>
</reference>
<dbReference type="Gene3D" id="1.20.1180.10">
    <property type="entry name" value="Udp N-acetylglucosamine O-acyltransferase, C-terminal domain"/>
    <property type="match status" value="1"/>
</dbReference>
<keyword evidence="6 9" id="KW-0012">Acyltransferase</keyword>
<dbReference type="SUPFAM" id="SSF51161">
    <property type="entry name" value="Trimeric LpxA-like enzymes"/>
    <property type="match status" value="1"/>
</dbReference>
<organism evidence="9 10">
    <name type="scientific">Candidatus Amulumruptor caecigallinarius</name>
    <dbReference type="NCBI Taxonomy" id="2109911"/>
    <lineage>
        <taxon>Bacteria</taxon>
        <taxon>Pseudomonadati</taxon>
        <taxon>Bacteroidota</taxon>
        <taxon>Bacteroidia</taxon>
        <taxon>Bacteroidales</taxon>
        <taxon>Muribaculaceae</taxon>
        <taxon>Candidatus Amulumruptor</taxon>
    </lineage>
</organism>
<dbReference type="Proteomes" id="UP000711407">
    <property type="component" value="Unassembled WGS sequence"/>
</dbReference>
<sequence>MGKGISQLAHIDPSAKIGKDVTIHAFAYIDADVEIGDGCEIMPYASIIHDTRIGNNTKVYQNAVVGADPQDFRWQGERGLCVIGNNCVIRENVIINRSIREGQATTIGDEVYVLAESHIGHDSLIKGKTVLGNGVTIAGDAEVGECTIMSSNTMLHERCKIGDWVLIKGGCRIGNNVPPYSVFAHNPAEYDGVNAVVMTRHGFTMEKIDDIAKAYRHVYQSGTSIFNAVRRIKNDIEPSPERENILNFIDRVNQRLVDLKVDTADD</sequence>
<dbReference type="PIRSF" id="PIRSF000456">
    <property type="entry name" value="UDP-GlcNAc_acltr"/>
    <property type="match status" value="1"/>
</dbReference>
<protein>
    <submittedName>
        <fullName evidence="9">Acyl-ACP--UDP-N-acetylglucosamine O-acyltransferase</fullName>
        <ecNumber evidence="9">2.3.1.129</ecNumber>
    </submittedName>
</protein>
<dbReference type="Gene3D" id="2.160.10.10">
    <property type="entry name" value="Hexapeptide repeat proteins"/>
    <property type="match status" value="1"/>
</dbReference>
<dbReference type="InterPro" id="IPR029098">
    <property type="entry name" value="Acetyltransf_C"/>
</dbReference>
<evidence type="ECO:0000256" key="4">
    <source>
        <dbReference type="ARBA" id="ARBA00022679"/>
    </source>
</evidence>
<feature type="domain" description="Mannose-1-phosphate guanyltransferase C-terminal" evidence="8">
    <location>
        <begin position="9"/>
        <end position="98"/>
    </location>
</feature>
<evidence type="ECO:0000256" key="6">
    <source>
        <dbReference type="ARBA" id="ARBA00023315"/>
    </source>
</evidence>
<dbReference type="InterPro" id="IPR056729">
    <property type="entry name" value="GMPPB_C"/>
</dbReference>
<dbReference type="EMBL" id="DYXT01000028">
    <property type="protein sequence ID" value="HJE39207.1"/>
    <property type="molecule type" value="Genomic_DNA"/>
</dbReference>
<dbReference type="GO" id="GO:0008780">
    <property type="term" value="F:acyl-[acyl-carrier-protein]-UDP-N-acetylglucosamine O-acyltransferase activity"/>
    <property type="evidence" value="ECO:0007669"/>
    <property type="project" value="UniProtKB-EC"/>
</dbReference>
<evidence type="ECO:0000256" key="1">
    <source>
        <dbReference type="ARBA" id="ARBA00022490"/>
    </source>
</evidence>
<dbReference type="PANTHER" id="PTHR43480:SF1">
    <property type="entry name" value="ACYL-[ACYL-CARRIER-PROTEIN]--UDP-N-ACETYLGLUCOSAMINE O-ACYLTRANSFERASE, MITOCHONDRIAL-RELATED"/>
    <property type="match status" value="1"/>
</dbReference>
<proteinExistence type="predicted"/>
<evidence type="ECO:0000259" key="7">
    <source>
        <dbReference type="Pfam" id="PF13720"/>
    </source>
</evidence>
<keyword evidence="2" id="KW-0444">Lipid biosynthesis</keyword>
<name>A0A4Q0U927_9BACT</name>
<keyword evidence="3" id="KW-0441">Lipid A biosynthesis</keyword>